<dbReference type="PANTHER" id="PTHR43022:SF1">
    <property type="entry name" value="PROTEIN SMF"/>
    <property type="match status" value="1"/>
</dbReference>
<evidence type="ECO:0000259" key="3">
    <source>
        <dbReference type="Pfam" id="PF17782"/>
    </source>
</evidence>
<dbReference type="Gene3D" id="1.10.10.10">
    <property type="entry name" value="Winged helix-like DNA-binding domain superfamily/Winged helix DNA-binding domain"/>
    <property type="match status" value="1"/>
</dbReference>
<dbReference type="NCBIfam" id="TIGR00732">
    <property type="entry name" value="dprA"/>
    <property type="match status" value="1"/>
</dbReference>
<dbReference type="InterPro" id="IPR036388">
    <property type="entry name" value="WH-like_DNA-bd_sf"/>
</dbReference>
<organism evidence="4 5">
    <name type="scientific">Moryella indoligenes</name>
    <dbReference type="NCBI Taxonomy" id="371674"/>
    <lineage>
        <taxon>Bacteria</taxon>
        <taxon>Bacillati</taxon>
        <taxon>Bacillota</taxon>
        <taxon>Clostridia</taxon>
        <taxon>Lachnospirales</taxon>
        <taxon>Lachnospiraceae</taxon>
        <taxon>Moryella</taxon>
    </lineage>
</organism>
<dbReference type="Pfam" id="PF02481">
    <property type="entry name" value="DNA_processg_A"/>
    <property type="match status" value="1"/>
</dbReference>
<dbReference type="RefSeq" id="WP_307255264.1">
    <property type="nucleotide sequence ID" value="NZ_JAUSTO010000016.1"/>
</dbReference>
<evidence type="ECO:0000313" key="4">
    <source>
        <dbReference type="EMBL" id="MDQ0153299.1"/>
    </source>
</evidence>
<protein>
    <submittedName>
        <fullName evidence="4">DNA processing protein</fullName>
    </submittedName>
</protein>
<evidence type="ECO:0000259" key="2">
    <source>
        <dbReference type="Pfam" id="PF02481"/>
    </source>
</evidence>
<dbReference type="SUPFAM" id="SSF102405">
    <property type="entry name" value="MCP/YpsA-like"/>
    <property type="match status" value="1"/>
</dbReference>
<dbReference type="InterPro" id="IPR041614">
    <property type="entry name" value="DprA_WH"/>
</dbReference>
<reference evidence="4" key="1">
    <citation type="submission" date="2023-07" db="EMBL/GenBank/DDBJ databases">
        <title>Genomic Encyclopedia of Type Strains, Phase IV (KMG-IV): sequencing the most valuable type-strain genomes for metagenomic binning, comparative biology and taxonomic classification.</title>
        <authorList>
            <person name="Goeker M."/>
        </authorList>
    </citation>
    <scope>NUCLEOTIDE SEQUENCE</scope>
    <source>
        <strain evidence="4">DSM 19659</strain>
    </source>
</reference>
<dbReference type="Gene3D" id="3.40.50.450">
    <property type="match status" value="1"/>
</dbReference>
<keyword evidence="5" id="KW-1185">Reference proteome</keyword>
<evidence type="ECO:0000313" key="5">
    <source>
        <dbReference type="Proteomes" id="UP001241537"/>
    </source>
</evidence>
<comment type="caution">
    <text evidence="4">The sequence shown here is derived from an EMBL/GenBank/DDBJ whole genome shotgun (WGS) entry which is preliminary data.</text>
</comment>
<accession>A0AAE3VBJ6</accession>
<proteinExistence type="inferred from homology"/>
<gene>
    <name evidence="4" type="ORF">J2S20_002012</name>
</gene>
<dbReference type="Pfam" id="PF17782">
    <property type="entry name" value="WHD_DprA"/>
    <property type="match status" value="1"/>
</dbReference>
<dbReference type="Proteomes" id="UP001241537">
    <property type="component" value="Unassembled WGS sequence"/>
</dbReference>
<sequence>MELTNPLDEKNETFCSEYIRMEKRLILFLSASLNCHRRALKDFPAPGRKLMLEDLFHYEPLTALLKALDTAGHFCSLASVEHAVDAQLERLSAAGIRFLTPEDRLWPERLSHMPDPPRWLYFRGTLPEAALPAVAVIGSRNATNYGKRMAEFISGELAKKGVGIVSGLADGIDGAAQCAALQAGGRSYGVLGCGVNICYPRENYELFTALCGGQCGGVISEFPPDSPSKAWHFPDRNRIISALGDVLAVIEARGFRSGSMITVGYALDQGKEVFAVPGRITDPMSRGCNALIQSGATILSGPNDILDYIGLQRSRRLPPKKHSSAGLSPEEKRIFHMLGEEPCFLENIIQKTGLPAGSVMSTLLKLELEGFIEQPSGNFYCARFHP</sequence>
<dbReference type="GO" id="GO:0009294">
    <property type="term" value="P:DNA-mediated transformation"/>
    <property type="evidence" value="ECO:0007669"/>
    <property type="project" value="InterPro"/>
</dbReference>
<dbReference type="InterPro" id="IPR057666">
    <property type="entry name" value="DrpA_SLOG"/>
</dbReference>
<dbReference type="InterPro" id="IPR003488">
    <property type="entry name" value="DprA"/>
</dbReference>
<comment type="similarity">
    <text evidence="1">Belongs to the DprA/Smf family.</text>
</comment>
<feature type="domain" description="Smf/DprA SLOG" evidence="2">
    <location>
        <begin position="98"/>
        <end position="308"/>
    </location>
</feature>
<dbReference type="PANTHER" id="PTHR43022">
    <property type="entry name" value="PROTEIN SMF"/>
    <property type="match status" value="1"/>
</dbReference>
<dbReference type="AlphaFoldDB" id="A0AAE3VBJ6"/>
<feature type="domain" description="DprA winged helix" evidence="3">
    <location>
        <begin position="318"/>
        <end position="378"/>
    </location>
</feature>
<name>A0AAE3VBJ6_9FIRM</name>
<evidence type="ECO:0000256" key="1">
    <source>
        <dbReference type="ARBA" id="ARBA00006525"/>
    </source>
</evidence>
<dbReference type="EMBL" id="JAUSTO010000016">
    <property type="protein sequence ID" value="MDQ0153299.1"/>
    <property type="molecule type" value="Genomic_DNA"/>
</dbReference>